<dbReference type="GeneID" id="45693582"/>
<keyword evidence="7" id="KW-1185">Reference proteome</keyword>
<feature type="region of interest" description="Disordered" evidence="1">
    <location>
        <begin position="174"/>
        <end position="193"/>
    </location>
</feature>
<evidence type="ECO:0000313" key="4">
    <source>
        <dbReference type="EMBL" id="QPQ90922.1"/>
    </source>
</evidence>
<dbReference type="Proteomes" id="UP000594892">
    <property type="component" value="Chromosome 1"/>
</dbReference>
<dbReference type="RefSeq" id="WP_012733025.1">
    <property type="nucleotide sequence ID" value="NZ_CP021075.1"/>
</dbReference>
<accession>A0AAQ0BT99</accession>
<feature type="domain" description="Type IV / VI secretion system DotU" evidence="3">
    <location>
        <begin position="8"/>
        <end position="225"/>
    </location>
</feature>
<organism evidence="4 6">
    <name type="scientific">Burkholderia glumae</name>
    <name type="common">Pseudomonas glumae</name>
    <dbReference type="NCBI Taxonomy" id="337"/>
    <lineage>
        <taxon>Bacteria</taxon>
        <taxon>Pseudomonadati</taxon>
        <taxon>Pseudomonadota</taxon>
        <taxon>Betaproteobacteria</taxon>
        <taxon>Burkholderiales</taxon>
        <taxon>Burkholderiaceae</taxon>
        <taxon>Burkholderia</taxon>
    </lineage>
</organism>
<dbReference type="Gene3D" id="1.25.40.590">
    <property type="entry name" value="Type IV / VI secretion system, DotU"/>
    <property type="match status" value="1"/>
</dbReference>
<dbReference type="EMBL" id="CP099583">
    <property type="protein sequence ID" value="USS43040.1"/>
    <property type="molecule type" value="Genomic_DNA"/>
</dbReference>
<dbReference type="PANTHER" id="PTHR38033:SF1">
    <property type="entry name" value="DOTU FAMILY TYPE IV_VI SECRETION SYSTEM PROTEIN"/>
    <property type="match status" value="1"/>
</dbReference>
<evidence type="ECO:0000256" key="2">
    <source>
        <dbReference type="SAM" id="Phobius"/>
    </source>
</evidence>
<dbReference type="InterPro" id="IPR038522">
    <property type="entry name" value="T4/T6SS_DotU_sf"/>
</dbReference>
<feature type="compositionally biased region" description="Pro residues" evidence="1">
    <location>
        <begin position="180"/>
        <end position="193"/>
    </location>
</feature>
<keyword evidence="2" id="KW-0472">Membrane</keyword>
<reference evidence="5" key="2">
    <citation type="submission" date="2022-06" db="EMBL/GenBank/DDBJ databases">
        <title>Draft genome sequence of Burkholderia glumae strain GR20004 isolated from rice panicle showing bacterial panicle blight.</title>
        <authorList>
            <person name="Choi S.Y."/>
            <person name="Lee Y.H."/>
        </authorList>
    </citation>
    <scope>NUCLEOTIDE SEQUENCE</scope>
    <source>
        <strain evidence="5">GR20004</strain>
    </source>
</reference>
<reference evidence="4 6" key="1">
    <citation type="submission" date="2020-12" db="EMBL/GenBank/DDBJ databases">
        <title>FDA dAtabase for Regulatory Grade micrObial Sequences (FDA-ARGOS): Supporting development and validation of Infectious Disease Dx tests.</title>
        <authorList>
            <person name="Minogue T."/>
            <person name="Wolcott M."/>
            <person name="Wasieloski L."/>
            <person name="Aguilar W."/>
            <person name="Moore D."/>
            <person name="Jaissle J."/>
            <person name="Tallon L."/>
            <person name="Sadzewicz L."/>
            <person name="Zhao X."/>
            <person name="Boylan J."/>
            <person name="Ott S."/>
            <person name="Bowen H."/>
            <person name="Vavikolanu K."/>
            <person name="Mehta A."/>
            <person name="Aluvathingal J."/>
            <person name="Nadendla S."/>
            <person name="Yan Y."/>
            <person name="Sichtig H."/>
        </authorList>
    </citation>
    <scope>NUCLEOTIDE SEQUENCE [LARGE SCALE GENOMIC DNA]</scope>
    <source>
        <strain evidence="4 6">FDAARGOS_949</strain>
    </source>
</reference>
<name>A0AAQ0BT99_BURGL</name>
<dbReference type="Pfam" id="PF09850">
    <property type="entry name" value="DotU"/>
    <property type="match status" value="1"/>
</dbReference>
<proteinExistence type="predicted"/>
<evidence type="ECO:0000313" key="5">
    <source>
        <dbReference type="EMBL" id="USS43040.1"/>
    </source>
</evidence>
<gene>
    <name evidence="4" type="ORF">I6H06_04120</name>
    <name evidence="5" type="ORF">NFI99_00660</name>
</gene>
<keyword evidence="2" id="KW-0812">Transmembrane</keyword>
<dbReference type="PANTHER" id="PTHR38033">
    <property type="entry name" value="MEMBRANE PROTEIN-RELATED"/>
    <property type="match status" value="1"/>
</dbReference>
<protein>
    <submittedName>
        <fullName evidence="4">DotU family type IV/VI secretion system protein</fullName>
    </submittedName>
</protein>
<evidence type="ECO:0000313" key="7">
    <source>
        <dbReference type="Proteomes" id="UP001056386"/>
    </source>
</evidence>
<sequence length="252" mass="27091">MSDEADSLITLMRDTALHAALLSSGAMLPPAHVWRARCLALAEALRQAMLDAGYPASAAEEASLAQCVLLDELSLRALPAGQRDEWLREPLQASLHEVTDGAARVWARIDALLRGERQNRLALEWYGIVLTLGFEGGRRDRDDVARRLWTMLDGAARPARHAAMLPSRQLTLARSGPVEPAEPPPLRISPTPPPPPRGGLSILPGFVIGVIVPAVLAVALWIFFDARLGEVAGRLASSEVLPVAIPPQGDAQ</sequence>
<feature type="transmembrane region" description="Helical" evidence="2">
    <location>
        <begin position="202"/>
        <end position="224"/>
    </location>
</feature>
<dbReference type="EMBL" id="CP065600">
    <property type="protein sequence ID" value="QPQ90922.1"/>
    <property type="molecule type" value="Genomic_DNA"/>
</dbReference>
<evidence type="ECO:0000313" key="6">
    <source>
        <dbReference type="Proteomes" id="UP000594892"/>
    </source>
</evidence>
<keyword evidence="2" id="KW-1133">Transmembrane helix</keyword>
<dbReference type="AlphaFoldDB" id="A0AAQ0BT99"/>
<dbReference type="Proteomes" id="UP001056386">
    <property type="component" value="Chromosome 2"/>
</dbReference>
<evidence type="ECO:0000259" key="3">
    <source>
        <dbReference type="Pfam" id="PF09850"/>
    </source>
</evidence>
<dbReference type="InterPro" id="IPR017732">
    <property type="entry name" value="T4/T6SS_DotU"/>
</dbReference>
<evidence type="ECO:0000256" key="1">
    <source>
        <dbReference type="SAM" id="MobiDB-lite"/>
    </source>
</evidence>